<name>A0AAW1HFN5_POPJA</name>
<keyword evidence="2" id="KW-1185">Reference proteome</keyword>
<comment type="caution">
    <text evidence="1">The sequence shown here is derived from an EMBL/GenBank/DDBJ whole genome shotgun (WGS) entry which is preliminary data.</text>
</comment>
<dbReference type="EMBL" id="JASPKY010001244">
    <property type="protein sequence ID" value="KAK9675152.1"/>
    <property type="molecule type" value="Genomic_DNA"/>
</dbReference>
<protein>
    <submittedName>
        <fullName evidence="1">Uncharacterized protein</fullName>
    </submittedName>
</protein>
<dbReference type="Proteomes" id="UP001458880">
    <property type="component" value="Unassembled WGS sequence"/>
</dbReference>
<dbReference type="AlphaFoldDB" id="A0AAW1HFN5"/>
<reference evidence="1 2" key="1">
    <citation type="journal article" date="2024" name="BMC Genomics">
        <title>De novo assembly and annotation of Popillia japonica's genome with initial clues to its potential as an invasive pest.</title>
        <authorList>
            <person name="Cucini C."/>
            <person name="Boschi S."/>
            <person name="Funari R."/>
            <person name="Cardaioli E."/>
            <person name="Iannotti N."/>
            <person name="Marturano G."/>
            <person name="Paoli F."/>
            <person name="Bruttini M."/>
            <person name="Carapelli A."/>
            <person name="Frati F."/>
            <person name="Nardi F."/>
        </authorList>
    </citation>
    <scope>NUCLEOTIDE SEQUENCE [LARGE SCALE GENOMIC DNA]</scope>
    <source>
        <strain evidence="1">DMR45628</strain>
    </source>
</reference>
<sequence length="170" mass="19578">MTDATHTTHTQTQLKTLRYKRGALKTQLTLFQKYLNGLDKSQLTETDKQNLKLRTTKIESIYDNFQNIQIEIELINVEEDVDPLPEDCERESFANLYFELLGLASAILSNDKQDIQSDISTDSAVLPQSLPNLHKVHVKLPTISLPTFDGSFTLWREFFDAFTDNQFTDF</sequence>
<evidence type="ECO:0000313" key="1">
    <source>
        <dbReference type="EMBL" id="KAK9675152.1"/>
    </source>
</evidence>
<proteinExistence type="predicted"/>
<gene>
    <name evidence="1" type="ORF">QE152_g40600</name>
</gene>
<evidence type="ECO:0000313" key="2">
    <source>
        <dbReference type="Proteomes" id="UP001458880"/>
    </source>
</evidence>
<organism evidence="1 2">
    <name type="scientific">Popillia japonica</name>
    <name type="common">Japanese beetle</name>
    <dbReference type="NCBI Taxonomy" id="7064"/>
    <lineage>
        <taxon>Eukaryota</taxon>
        <taxon>Metazoa</taxon>
        <taxon>Ecdysozoa</taxon>
        <taxon>Arthropoda</taxon>
        <taxon>Hexapoda</taxon>
        <taxon>Insecta</taxon>
        <taxon>Pterygota</taxon>
        <taxon>Neoptera</taxon>
        <taxon>Endopterygota</taxon>
        <taxon>Coleoptera</taxon>
        <taxon>Polyphaga</taxon>
        <taxon>Scarabaeiformia</taxon>
        <taxon>Scarabaeidae</taxon>
        <taxon>Rutelinae</taxon>
        <taxon>Popillia</taxon>
    </lineage>
</organism>
<accession>A0AAW1HFN5</accession>